<dbReference type="InterPro" id="IPR013320">
    <property type="entry name" value="ConA-like_dom_sf"/>
</dbReference>
<dbReference type="Pfam" id="PF00722">
    <property type="entry name" value="Glyco_hydro_16"/>
    <property type="match status" value="1"/>
</dbReference>
<evidence type="ECO:0000259" key="2">
    <source>
        <dbReference type="PROSITE" id="PS51762"/>
    </source>
</evidence>
<evidence type="ECO:0000256" key="1">
    <source>
        <dbReference type="ARBA" id="ARBA00006865"/>
    </source>
</evidence>
<dbReference type="GeneID" id="19945119"/>
<dbReference type="GO" id="GO:0004553">
    <property type="term" value="F:hydrolase activity, hydrolyzing O-glycosyl compounds"/>
    <property type="evidence" value="ECO:0007669"/>
    <property type="project" value="InterPro"/>
</dbReference>
<organism evidence="3 4">
    <name type="scientific">Saprolegnia diclina (strain VS20)</name>
    <dbReference type="NCBI Taxonomy" id="1156394"/>
    <lineage>
        <taxon>Eukaryota</taxon>
        <taxon>Sar</taxon>
        <taxon>Stramenopiles</taxon>
        <taxon>Oomycota</taxon>
        <taxon>Saprolegniomycetes</taxon>
        <taxon>Saprolegniales</taxon>
        <taxon>Saprolegniaceae</taxon>
        <taxon>Saprolegnia</taxon>
    </lineage>
</organism>
<dbReference type="STRING" id="1156394.T0S7J4"/>
<dbReference type="PANTHER" id="PTHR10963">
    <property type="entry name" value="GLYCOSYL HYDROLASE-RELATED"/>
    <property type="match status" value="1"/>
</dbReference>
<dbReference type="SUPFAM" id="SSF49899">
    <property type="entry name" value="Concanavalin A-like lectins/glucanases"/>
    <property type="match status" value="1"/>
</dbReference>
<dbReference type="InterPro" id="IPR000757">
    <property type="entry name" value="Beta-glucanase-like"/>
</dbReference>
<dbReference type="VEuPathDB" id="FungiDB:SDRG_04392"/>
<name>T0S7J4_SAPDV</name>
<proteinExistence type="inferred from homology"/>
<dbReference type="OrthoDB" id="4781at2759"/>
<evidence type="ECO:0000313" key="4">
    <source>
        <dbReference type="Proteomes" id="UP000030762"/>
    </source>
</evidence>
<dbReference type="EMBL" id="JH767141">
    <property type="protein sequence ID" value="EQC38697.1"/>
    <property type="molecule type" value="Genomic_DNA"/>
</dbReference>
<evidence type="ECO:0000313" key="3">
    <source>
        <dbReference type="EMBL" id="EQC38697.1"/>
    </source>
</evidence>
<dbReference type="OMA" id="VGQYRDD"/>
<sequence>MYSLLLLLLGAVSATNCTTLNSTARPVPFSLSPLAGWQVTFEDNFDVLNKSRWTIANECSTEHECAHNKEEQVYLASQVRVEDGNLVVEATRDAYTSPAAGTRQYRSGRLDSSGSFAQQFGRFEARIKLPVGLGMWPAFWLMPRGGRCWPTDGEIDIMEYVGQSPDQIHGACNRNFHDDKAVCGKTGKSKQVDLDNGFHVYAVEWTPTAISWYFDGQLYYVLDSNQCTDKAPFYIPQKTFYIILNLAVGGTWPGSPSASTVFPQRMLVDYVRVYKPRESPPFRALEATYLLVVHAVIGQL</sequence>
<dbReference type="CDD" id="cd08023">
    <property type="entry name" value="GH16_laminarinase_like"/>
    <property type="match status" value="1"/>
</dbReference>
<dbReference type="Proteomes" id="UP000030762">
    <property type="component" value="Unassembled WGS sequence"/>
</dbReference>
<dbReference type="GO" id="GO:0005975">
    <property type="term" value="P:carbohydrate metabolic process"/>
    <property type="evidence" value="ECO:0007669"/>
    <property type="project" value="InterPro"/>
</dbReference>
<dbReference type="AlphaFoldDB" id="T0S7J4"/>
<feature type="domain" description="GH16" evidence="2">
    <location>
        <begin position="20"/>
        <end position="279"/>
    </location>
</feature>
<accession>T0S7J4</accession>
<dbReference type="Gene3D" id="2.60.120.200">
    <property type="match status" value="1"/>
</dbReference>
<protein>
    <recommendedName>
        <fullName evidence="2">GH16 domain-containing protein</fullName>
    </recommendedName>
</protein>
<dbReference type="PROSITE" id="PS51762">
    <property type="entry name" value="GH16_2"/>
    <property type="match status" value="1"/>
</dbReference>
<dbReference type="eggNOG" id="ENOG502S1W9">
    <property type="taxonomic scope" value="Eukaryota"/>
</dbReference>
<dbReference type="PANTHER" id="PTHR10963:SF55">
    <property type="entry name" value="GLYCOSIDE HYDROLASE FAMILY 16 PROTEIN"/>
    <property type="match status" value="1"/>
</dbReference>
<keyword evidence="4" id="KW-1185">Reference proteome</keyword>
<gene>
    <name evidence="3" type="ORF">SDRG_04392</name>
</gene>
<dbReference type="InterPro" id="IPR050546">
    <property type="entry name" value="Glycosyl_Hydrlase_16"/>
</dbReference>
<dbReference type="RefSeq" id="XP_008608289.1">
    <property type="nucleotide sequence ID" value="XM_008610067.1"/>
</dbReference>
<dbReference type="InParanoid" id="T0S7J4"/>
<reference evidence="3 4" key="1">
    <citation type="submission" date="2012-04" db="EMBL/GenBank/DDBJ databases">
        <title>The Genome Sequence of Saprolegnia declina VS20.</title>
        <authorList>
            <consortium name="The Broad Institute Genome Sequencing Platform"/>
            <person name="Russ C."/>
            <person name="Nusbaum C."/>
            <person name="Tyler B."/>
            <person name="van West P."/>
            <person name="Dieguez-Uribeondo J."/>
            <person name="de Bruijn I."/>
            <person name="Tripathy S."/>
            <person name="Jiang R."/>
            <person name="Young S.K."/>
            <person name="Zeng Q."/>
            <person name="Gargeya S."/>
            <person name="Fitzgerald M."/>
            <person name="Haas B."/>
            <person name="Abouelleil A."/>
            <person name="Alvarado L."/>
            <person name="Arachchi H.M."/>
            <person name="Berlin A."/>
            <person name="Chapman S.B."/>
            <person name="Goldberg J."/>
            <person name="Griggs A."/>
            <person name="Gujja S."/>
            <person name="Hansen M."/>
            <person name="Howarth C."/>
            <person name="Imamovic A."/>
            <person name="Larimer J."/>
            <person name="McCowen C."/>
            <person name="Montmayeur A."/>
            <person name="Murphy C."/>
            <person name="Neiman D."/>
            <person name="Pearson M."/>
            <person name="Priest M."/>
            <person name="Roberts A."/>
            <person name="Saif S."/>
            <person name="Shea T."/>
            <person name="Sisk P."/>
            <person name="Sykes S."/>
            <person name="Wortman J."/>
            <person name="Nusbaum C."/>
            <person name="Birren B."/>
        </authorList>
    </citation>
    <scope>NUCLEOTIDE SEQUENCE [LARGE SCALE GENOMIC DNA]</scope>
    <source>
        <strain evidence="3 4">VS20</strain>
    </source>
</reference>
<comment type="similarity">
    <text evidence="1">Belongs to the glycosyl hydrolase 16 family.</text>
</comment>